<evidence type="ECO:0000256" key="1">
    <source>
        <dbReference type="SAM" id="MobiDB-lite"/>
    </source>
</evidence>
<keyword evidence="3" id="KW-1185">Reference proteome</keyword>
<evidence type="ECO:0000313" key="3">
    <source>
        <dbReference type="Proteomes" id="UP001265746"/>
    </source>
</evidence>
<feature type="region of interest" description="Disordered" evidence="1">
    <location>
        <begin position="91"/>
        <end position="116"/>
    </location>
</feature>
<protein>
    <submittedName>
        <fullName evidence="2">Uncharacterized protein</fullName>
    </submittedName>
</protein>
<dbReference type="EMBL" id="JAUJFL010000005">
    <property type="protein sequence ID" value="KAK2603034.1"/>
    <property type="molecule type" value="Genomic_DNA"/>
</dbReference>
<accession>A0AAD9W2J6</accession>
<reference evidence="2" key="1">
    <citation type="submission" date="2023-06" db="EMBL/GenBank/DDBJ databases">
        <authorList>
            <person name="Noh H."/>
        </authorList>
    </citation>
    <scope>NUCLEOTIDE SEQUENCE</scope>
    <source>
        <strain evidence="2">DUCC20226</strain>
    </source>
</reference>
<sequence>MLSDSHLPAALTIVATSEAEHSSARSPSHSKAASASVPSHSQSLKTPLLFDSRLGPDLKSRTKLPHCYKAPASAAASRKRMPHPEVRAVMQAHNSQREQEHPPKTRAPHQTGPLFQQEAVVGGRTGDGKYYRATWLDSLSGDATVQVP</sequence>
<feature type="compositionally biased region" description="Polar residues" evidence="1">
    <location>
        <begin position="24"/>
        <end position="45"/>
    </location>
</feature>
<evidence type="ECO:0000313" key="2">
    <source>
        <dbReference type="EMBL" id="KAK2603034.1"/>
    </source>
</evidence>
<name>A0AAD9W2J6_PHOAM</name>
<comment type="caution">
    <text evidence="2">The sequence shown here is derived from an EMBL/GenBank/DDBJ whole genome shotgun (WGS) entry which is preliminary data.</text>
</comment>
<feature type="region of interest" description="Disordered" evidence="1">
    <location>
        <begin position="13"/>
        <end position="66"/>
    </location>
</feature>
<gene>
    <name evidence="2" type="ORF">N8I77_009519</name>
</gene>
<dbReference type="AlphaFoldDB" id="A0AAD9W2J6"/>
<proteinExistence type="predicted"/>
<organism evidence="2 3">
    <name type="scientific">Phomopsis amygdali</name>
    <name type="common">Fusicoccum amygdali</name>
    <dbReference type="NCBI Taxonomy" id="1214568"/>
    <lineage>
        <taxon>Eukaryota</taxon>
        <taxon>Fungi</taxon>
        <taxon>Dikarya</taxon>
        <taxon>Ascomycota</taxon>
        <taxon>Pezizomycotina</taxon>
        <taxon>Sordariomycetes</taxon>
        <taxon>Sordariomycetidae</taxon>
        <taxon>Diaporthales</taxon>
        <taxon>Diaporthaceae</taxon>
        <taxon>Diaporthe</taxon>
    </lineage>
</organism>
<dbReference type="Proteomes" id="UP001265746">
    <property type="component" value="Unassembled WGS sequence"/>
</dbReference>